<dbReference type="InterPro" id="IPR021401">
    <property type="entry name" value="DUF3040"/>
</dbReference>
<evidence type="ECO:0000313" key="4">
    <source>
        <dbReference type="Proteomes" id="UP000619486"/>
    </source>
</evidence>
<organism evidence="3 4">
    <name type="scientific">Streptomyces purpureus</name>
    <dbReference type="NCBI Taxonomy" id="1951"/>
    <lineage>
        <taxon>Bacteria</taxon>
        <taxon>Bacillati</taxon>
        <taxon>Actinomycetota</taxon>
        <taxon>Actinomycetes</taxon>
        <taxon>Kitasatosporales</taxon>
        <taxon>Streptomycetaceae</taxon>
        <taxon>Streptomyces</taxon>
    </lineage>
</organism>
<dbReference type="RefSeq" id="WP_019890923.1">
    <property type="nucleotide sequence ID" value="NZ_BMQQ01000001.1"/>
</dbReference>
<evidence type="ECO:0000256" key="1">
    <source>
        <dbReference type="SAM" id="MobiDB-lite"/>
    </source>
</evidence>
<reference evidence="3" key="1">
    <citation type="journal article" date="2014" name="Int. J. Syst. Evol. Microbiol.">
        <title>Complete genome sequence of Corynebacterium casei LMG S-19264T (=DSM 44701T), isolated from a smear-ripened cheese.</title>
        <authorList>
            <consortium name="US DOE Joint Genome Institute (JGI-PGF)"/>
            <person name="Walter F."/>
            <person name="Albersmeier A."/>
            <person name="Kalinowski J."/>
            <person name="Ruckert C."/>
        </authorList>
    </citation>
    <scope>NUCLEOTIDE SEQUENCE</scope>
    <source>
        <strain evidence="3">JCM 3172</strain>
    </source>
</reference>
<keyword evidence="2" id="KW-1133">Transmembrane helix</keyword>
<evidence type="ECO:0008006" key="5">
    <source>
        <dbReference type="Google" id="ProtNLM"/>
    </source>
</evidence>
<sequence length="99" mass="10293">MSHSADDQRNLAAIERALTEDDPALAATMDTLSQQFTDQPTAPAEAPAKRRDGRVVAAIVLGVIALLALVITAALDSSSTAPDEDFVRPGALSVATSVY</sequence>
<dbReference type="EMBL" id="BMQQ01000001">
    <property type="protein sequence ID" value="GGT13687.1"/>
    <property type="molecule type" value="Genomic_DNA"/>
</dbReference>
<keyword evidence="2" id="KW-0812">Transmembrane</keyword>
<feature type="compositionally biased region" description="Polar residues" evidence="1">
    <location>
        <begin position="30"/>
        <end position="40"/>
    </location>
</feature>
<keyword evidence="4" id="KW-1185">Reference proteome</keyword>
<dbReference type="Proteomes" id="UP000619486">
    <property type="component" value="Unassembled WGS sequence"/>
</dbReference>
<evidence type="ECO:0000256" key="2">
    <source>
        <dbReference type="SAM" id="Phobius"/>
    </source>
</evidence>
<feature type="region of interest" description="Disordered" evidence="1">
    <location>
        <begin position="28"/>
        <end position="49"/>
    </location>
</feature>
<reference evidence="3" key="2">
    <citation type="submission" date="2020-09" db="EMBL/GenBank/DDBJ databases">
        <authorList>
            <person name="Sun Q."/>
            <person name="Ohkuma M."/>
        </authorList>
    </citation>
    <scope>NUCLEOTIDE SEQUENCE</scope>
    <source>
        <strain evidence="3">JCM 3172</strain>
    </source>
</reference>
<dbReference type="AlphaFoldDB" id="A0A918LLU8"/>
<gene>
    <name evidence="3" type="ORF">GCM10014713_02800</name>
</gene>
<dbReference type="Pfam" id="PF11239">
    <property type="entry name" value="DUF3040"/>
    <property type="match status" value="1"/>
</dbReference>
<proteinExistence type="predicted"/>
<keyword evidence="2" id="KW-0472">Membrane</keyword>
<feature type="transmembrane region" description="Helical" evidence="2">
    <location>
        <begin position="55"/>
        <end position="75"/>
    </location>
</feature>
<accession>A0A918LLU8</accession>
<name>A0A918LLU8_9ACTN</name>
<evidence type="ECO:0000313" key="3">
    <source>
        <dbReference type="EMBL" id="GGT13687.1"/>
    </source>
</evidence>
<protein>
    <recommendedName>
        <fullName evidence="5">DUF3040 domain-containing protein</fullName>
    </recommendedName>
</protein>
<comment type="caution">
    <text evidence="3">The sequence shown here is derived from an EMBL/GenBank/DDBJ whole genome shotgun (WGS) entry which is preliminary data.</text>
</comment>